<evidence type="ECO:0000313" key="8">
    <source>
        <dbReference type="Proteomes" id="UP000469011"/>
    </source>
</evidence>
<dbReference type="PANTHER" id="PTHR43763:SF6">
    <property type="entry name" value="XAA-PRO AMINOPEPTIDASE 1"/>
    <property type="match status" value="1"/>
</dbReference>
<sequence>MFQNFDSSSDFSKSAERVEALRSRLKEAGVDGFVVPRADEHQGEYIPPSAARLEWLTGFSGSAGAAVVLQDRAAILVDGRYTLQVRDQVDVAVFEPLSSIETPLSTYLEREAAGLRIGYDPWLHTIAEVERLRDVMAATGGELVALDHNPIDVVWPDRPAPPKGRAFLHGDNLAGRASREKLDEIRAAIGKAKADLAVLTDPSSIAWTFNIRGADVDHTPLMLAFAIVPTEGKPRLYVDPDKLDEGVAGHLSTLADIHGPDEFESDLGTMARDRAAALDPGLAAARLAEIVEAAGGAVVQLADPARLPRAIKNEGELAGSRAAHRRDGIAMVRFLSWLDRQAPGSTDEITAAERLEAFRAEAGKAAGMALMDISFDTIAGAGPNGAIVHYRVNRQTNRTLGAGELFLIDSGAQYLDGTTDITRTVPVGEPGPLMRTRFTQVLKGMIAISLARFPKGTRGVDIDVLARIALWKAGCDYAHGTGHGVGAFLAVHEGPQSISRRGMAVLQPGMIVSNEPGYYKEGAFGIRIENLLVVTKAEAIEGGDAPMHGFETLTLAPVDRRLIDRTLLSEDERDWLNAYHAMVREALSADLPAEDAVWLEAATRPV</sequence>
<dbReference type="Pfam" id="PF16189">
    <property type="entry name" value="Creatinase_N_2"/>
    <property type="match status" value="1"/>
</dbReference>
<keyword evidence="2" id="KW-0479">Metal-binding</keyword>
<dbReference type="InterPro" id="IPR033740">
    <property type="entry name" value="Pept_M24B"/>
</dbReference>
<protein>
    <submittedName>
        <fullName evidence="7">M24 family metallopeptidase</fullName>
    </submittedName>
</protein>
<dbReference type="Gene3D" id="3.90.230.10">
    <property type="entry name" value="Creatinase/methionine aminopeptidase superfamily"/>
    <property type="match status" value="1"/>
</dbReference>
<dbReference type="AlphaFoldDB" id="A0A6N9T097"/>
<gene>
    <name evidence="7" type="ORF">GTK09_03420</name>
</gene>
<evidence type="ECO:0000259" key="6">
    <source>
        <dbReference type="Pfam" id="PF16188"/>
    </source>
</evidence>
<dbReference type="InterPro" id="IPR000587">
    <property type="entry name" value="Creatinase_N"/>
</dbReference>
<name>A0A6N9T097_9HYPH</name>
<evidence type="ECO:0000256" key="2">
    <source>
        <dbReference type="ARBA" id="ARBA00022723"/>
    </source>
</evidence>
<dbReference type="Pfam" id="PF01321">
    <property type="entry name" value="Creatinase_N"/>
    <property type="match status" value="1"/>
</dbReference>
<dbReference type="EMBL" id="JAAAMG010000002">
    <property type="protein sequence ID" value="NDW03466.1"/>
    <property type="molecule type" value="Genomic_DNA"/>
</dbReference>
<feature type="domain" description="Creatinase N-terminal" evidence="5">
    <location>
        <begin position="17"/>
        <end position="145"/>
    </location>
</feature>
<dbReference type="InterPro" id="IPR032416">
    <property type="entry name" value="Peptidase_M24_C"/>
</dbReference>
<dbReference type="SUPFAM" id="SSF53092">
    <property type="entry name" value="Creatinase/prolidase N-terminal domain"/>
    <property type="match status" value="1"/>
</dbReference>
<dbReference type="Proteomes" id="UP000469011">
    <property type="component" value="Unassembled WGS sequence"/>
</dbReference>
<feature type="domain" description="Peptidase M24 C-terminal" evidence="6">
    <location>
        <begin position="547"/>
        <end position="606"/>
    </location>
</feature>
<dbReference type="PANTHER" id="PTHR43763">
    <property type="entry name" value="XAA-PRO AMINOPEPTIDASE 1"/>
    <property type="match status" value="1"/>
</dbReference>
<dbReference type="RefSeq" id="WP_163461098.1">
    <property type="nucleotide sequence ID" value="NZ_JAAAMG010000002.1"/>
</dbReference>
<evidence type="ECO:0000259" key="4">
    <source>
        <dbReference type="Pfam" id="PF00557"/>
    </source>
</evidence>
<reference evidence="7 8" key="1">
    <citation type="submission" date="2020-01" db="EMBL/GenBank/DDBJ databases">
        <title>Jiella pacifica sp. nov.</title>
        <authorList>
            <person name="Xue Z."/>
            <person name="Zhu S."/>
            <person name="Chen J."/>
            <person name="Yang J."/>
        </authorList>
    </citation>
    <scope>NUCLEOTIDE SEQUENCE [LARGE SCALE GENOMIC DNA]</scope>
    <source>
        <strain evidence="7 8">40Bstr34</strain>
    </source>
</reference>
<dbReference type="FunFam" id="3.90.230.10:FF:000009">
    <property type="entry name" value="xaa-Pro aminopeptidase 2"/>
    <property type="match status" value="1"/>
</dbReference>
<keyword evidence="3" id="KW-0378">Hydrolase</keyword>
<dbReference type="InterPro" id="IPR050422">
    <property type="entry name" value="X-Pro_aminopeptidase_P"/>
</dbReference>
<comment type="similarity">
    <text evidence="1">Belongs to the peptidase M24B family.</text>
</comment>
<evidence type="ECO:0000259" key="5">
    <source>
        <dbReference type="Pfam" id="PF01321"/>
    </source>
</evidence>
<dbReference type="GO" id="GO:0070006">
    <property type="term" value="F:metalloaminopeptidase activity"/>
    <property type="evidence" value="ECO:0007669"/>
    <property type="project" value="InterPro"/>
</dbReference>
<evidence type="ECO:0000256" key="1">
    <source>
        <dbReference type="ARBA" id="ARBA00008766"/>
    </source>
</evidence>
<dbReference type="InterPro" id="IPR000994">
    <property type="entry name" value="Pept_M24"/>
</dbReference>
<comment type="caution">
    <text evidence="7">The sequence shown here is derived from an EMBL/GenBank/DDBJ whole genome shotgun (WGS) entry which is preliminary data.</text>
</comment>
<dbReference type="InterPro" id="IPR036005">
    <property type="entry name" value="Creatinase/aminopeptidase-like"/>
</dbReference>
<proteinExistence type="inferred from homology"/>
<dbReference type="Pfam" id="PF00557">
    <property type="entry name" value="Peptidase_M24"/>
    <property type="match status" value="1"/>
</dbReference>
<dbReference type="Pfam" id="PF16188">
    <property type="entry name" value="Peptidase_M24_C"/>
    <property type="match status" value="1"/>
</dbReference>
<dbReference type="SUPFAM" id="SSF55920">
    <property type="entry name" value="Creatinase/aminopeptidase"/>
    <property type="match status" value="1"/>
</dbReference>
<organism evidence="7 8">
    <name type="scientific">Jiella pacifica</name>
    <dbReference type="NCBI Taxonomy" id="2696469"/>
    <lineage>
        <taxon>Bacteria</taxon>
        <taxon>Pseudomonadati</taxon>
        <taxon>Pseudomonadota</taxon>
        <taxon>Alphaproteobacteria</taxon>
        <taxon>Hyphomicrobiales</taxon>
        <taxon>Aurantimonadaceae</taxon>
        <taxon>Jiella</taxon>
    </lineage>
</organism>
<dbReference type="CDD" id="cd01085">
    <property type="entry name" value="APP"/>
    <property type="match status" value="1"/>
</dbReference>
<evidence type="ECO:0000256" key="3">
    <source>
        <dbReference type="ARBA" id="ARBA00022801"/>
    </source>
</evidence>
<accession>A0A6N9T097</accession>
<evidence type="ECO:0000313" key="7">
    <source>
        <dbReference type="EMBL" id="NDW03466.1"/>
    </source>
</evidence>
<keyword evidence="8" id="KW-1185">Reference proteome</keyword>
<dbReference type="GO" id="GO:0005737">
    <property type="term" value="C:cytoplasm"/>
    <property type="evidence" value="ECO:0007669"/>
    <property type="project" value="UniProtKB-ARBA"/>
</dbReference>
<dbReference type="Gene3D" id="3.40.350.10">
    <property type="entry name" value="Creatinase/prolidase N-terminal domain"/>
    <property type="match status" value="2"/>
</dbReference>
<dbReference type="InterPro" id="IPR029149">
    <property type="entry name" value="Creatin/AminoP/Spt16_N"/>
</dbReference>
<dbReference type="GO" id="GO:0046872">
    <property type="term" value="F:metal ion binding"/>
    <property type="evidence" value="ECO:0007669"/>
    <property type="project" value="UniProtKB-KW"/>
</dbReference>
<feature type="domain" description="Peptidase M24" evidence="4">
    <location>
        <begin position="321"/>
        <end position="536"/>
    </location>
</feature>